<proteinExistence type="predicted"/>
<feature type="transmembrane region" description="Helical" evidence="6">
    <location>
        <begin position="366"/>
        <end position="385"/>
    </location>
</feature>
<protein>
    <submittedName>
        <fullName evidence="8">MFS transporter</fullName>
    </submittedName>
</protein>
<evidence type="ECO:0000256" key="4">
    <source>
        <dbReference type="ARBA" id="ARBA00023136"/>
    </source>
</evidence>
<reference evidence="8 9" key="1">
    <citation type="submission" date="2023-12" db="EMBL/GenBank/DDBJ databases">
        <title>the genome sequence of Hyalangium sp. s54d21.</title>
        <authorList>
            <person name="Zhang X."/>
        </authorList>
    </citation>
    <scope>NUCLEOTIDE SEQUENCE [LARGE SCALE GENOMIC DNA]</scope>
    <source>
        <strain evidence="9">s54d21</strain>
    </source>
</reference>
<feature type="transmembrane region" description="Helical" evidence="6">
    <location>
        <begin position="438"/>
        <end position="457"/>
    </location>
</feature>
<evidence type="ECO:0000256" key="5">
    <source>
        <dbReference type="SAM" id="MobiDB-lite"/>
    </source>
</evidence>
<dbReference type="PROSITE" id="PS50850">
    <property type="entry name" value="MFS"/>
    <property type="match status" value="1"/>
</dbReference>
<feature type="transmembrane region" description="Helical" evidence="6">
    <location>
        <begin position="266"/>
        <end position="285"/>
    </location>
</feature>
<keyword evidence="2 6" id="KW-0812">Transmembrane</keyword>
<evidence type="ECO:0000256" key="3">
    <source>
        <dbReference type="ARBA" id="ARBA00022989"/>
    </source>
</evidence>
<evidence type="ECO:0000256" key="1">
    <source>
        <dbReference type="ARBA" id="ARBA00004127"/>
    </source>
</evidence>
<dbReference type="InterPro" id="IPR000849">
    <property type="entry name" value="Sugar_P_transporter"/>
</dbReference>
<dbReference type="EMBL" id="JAXIVS010000001">
    <property type="protein sequence ID" value="MDY7225210.1"/>
    <property type="molecule type" value="Genomic_DNA"/>
</dbReference>
<dbReference type="SUPFAM" id="SSF103473">
    <property type="entry name" value="MFS general substrate transporter"/>
    <property type="match status" value="1"/>
</dbReference>
<organism evidence="8 9">
    <name type="scientific">Hyalangium rubrum</name>
    <dbReference type="NCBI Taxonomy" id="3103134"/>
    <lineage>
        <taxon>Bacteria</taxon>
        <taxon>Pseudomonadati</taxon>
        <taxon>Myxococcota</taxon>
        <taxon>Myxococcia</taxon>
        <taxon>Myxococcales</taxon>
        <taxon>Cystobacterineae</taxon>
        <taxon>Archangiaceae</taxon>
        <taxon>Hyalangium</taxon>
    </lineage>
</organism>
<name>A0ABU5GVL2_9BACT</name>
<dbReference type="InterPro" id="IPR051337">
    <property type="entry name" value="OPA_Antiporter"/>
</dbReference>
<dbReference type="InterPro" id="IPR020846">
    <property type="entry name" value="MFS_dom"/>
</dbReference>
<evidence type="ECO:0000256" key="6">
    <source>
        <dbReference type="SAM" id="Phobius"/>
    </source>
</evidence>
<feature type="transmembrane region" description="Helical" evidence="6">
    <location>
        <begin position="145"/>
        <end position="166"/>
    </location>
</feature>
<evidence type="ECO:0000256" key="2">
    <source>
        <dbReference type="ARBA" id="ARBA00022692"/>
    </source>
</evidence>
<keyword evidence="4 6" id="KW-0472">Membrane</keyword>
<dbReference type="PANTHER" id="PTHR43826">
    <property type="entry name" value="GLUCOSE-6-PHOSPHATE EXCHANGER SLC37A4"/>
    <property type="match status" value="1"/>
</dbReference>
<dbReference type="PANTHER" id="PTHR43826:SF3">
    <property type="entry name" value="GLUCOSE-6-PHOSPHATE EXCHANGER SLC37A4"/>
    <property type="match status" value="1"/>
</dbReference>
<gene>
    <name evidence="8" type="ORF">SYV04_02410</name>
</gene>
<dbReference type="Proteomes" id="UP001291309">
    <property type="component" value="Unassembled WGS sequence"/>
</dbReference>
<dbReference type="PIRSF" id="PIRSF002808">
    <property type="entry name" value="Hexose_phosphate_transp"/>
    <property type="match status" value="1"/>
</dbReference>
<dbReference type="Gene3D" id="1.20.1250.20">
    <property type="entry name" value="MFS general substrate transporter like domains"/>
    <property type="match status" value="2"/>
</dbReference>
<feature type="compositionally biased region" description="Low complexity" evidence="5">
    <location>
        <begin position="464"/>
        <end position="477"/>
    </location>
</feature>
<feature type="transmembrane region" description="Helical" evidence="6">
    <location>
        <begin position="209"/>
        <end position="231"/>
    </location>
</feature>
<feature type="transmembrane region" description="Helical" evidence="6">
    <location>
        <begin position="341"/>
        <end position="360"/>
    </location>
</feature>
<feature type="transmembrane region" description="Helical" evidence="6">
    <location>
        <begin position="397"/>
        <end position="418"/>
    </location>
</feature>
<sequence>MSSMPSWLQQLLPIVILLGAIALVIASLPKVELGHTEAFKRRRFFNWFPLGMTYAFLYMGRYNVNVATSAMGSRTTNEDFGTIFFWGTIVYGVAFLLNGPLTDKWGGRRTILISAAGSSVCNVLMGAVVYAVLTQDWQPPGGLVATLSVLYATNMYFQSFGAVSIVKVNASWFHVRERGVLGGVFGILISLGVYFAYDWSRFITQSAPTYWVFFIPAVILAAFVVLDFFVIRDTPGQAGHRDFDTADASSGDLGPRLGVFTVLRKMLSNPTIVVILMIEFCSGYMRNAIMQWYPKFAKSTGIGESFVASNWGMLLCVAGITGGMFAGVISDKVFDSRRGPVSAVLYGGMTLGAVTTLFLINHVMLGWTVIFMSLCVIGVHGMLSGTASMDFGGKKNAGVAVGIIDGAVYAGTALQSLLLGKILPSGPAAKDPNNWSNWPIALVPLSVVGLVLATRVWNARPQPKAAPLPTAAPVAPADTSPRTGTGG</sequence>
<feature type="transmembrane region" description="Helical" evidence="6">
    <location>
        <begin position="305"/>
        <end position="329"/>
    </location>
</feature>
<evidence type="ECO:0000313" key="8">
    <source>
        <dbReference type="EMBL" id="MDY7225210.1"/>
    </source>
</evidence>
<feature type="transmembrane region" description="Helical" evidence="6">
    <location>
        <begin position="80"/>
        <end position="99"/>
    </location>
</feature>
<feature type="transmembrane region" description="Helical" evidence="6">
    <location>
        <begin position="178"/>
        <end position="197"/>
    </location>
</feature>
<dbReference type="Pfam" id="PF07690">
    <property type="entry name" value="MFS_1"/>
    <property type="match status" value="1"/>
</dbReference>
<feature type="transmembrane region" description="Helical" evidence="6">
    <location>
        <begin position="12"/>
        <end position="31"/>
    </location>
</feature>
<comment type="caution">
    <text evidence="8">The sequence shown here is derived from an EMBL/GenBank/DDBJ whole genome shotgun (WGS) entry which is preliminary data.</text>
</comment>
<feature type="transmembrane region" description="Helical" evidence="6">
    <location>
        <begin position="43"/>
        <end position="60"/>
    </location>
</feature>
<dbReference type="InterPro" id="IPR011701">
    <property type="entry name" value="MFS"/>
</dbReference>
<keyword evidence="9" id="KW-1185">Reference proteome</keyword>
<feature type="transmembrane region" description="Helical" evidence="6">
    <location>
        <begin position="111"/>
        <end position="133"/>
    </location>
</feature>
<accession>A0ABU5GVL2</accession>
<feature type="region of interest" description="Disordered" evidence="5">
    <location>
        <begin position="464"/>
        <end position="487"/>
    </location>
</feature>
<feature type="domain" description="Major facilitator superfamily (MFS) profile" evidence="7">
    <location>
        <begin position="15"/>
        <end position="464"/>
    </location>
</feature>
<evidence type="ECO:0000313" key="9">
    <source>
        <dbReference type="Proteomes" id="UP001291309"/>
    </source>
</evidence>
<keyword evidence="3 6" id="KW-1133">Transmembrane helix</keyword>
<evidence type="ECO:0000259" key="7">
    <source>
        <dbReference type="PROSITE" id="PS50850"/>
    </source>
</evidence>
<dbReference type="InterPro" id="IPR036259">
    <property type="entry name" value="MFS_trans_sf"/>
</dbReference>
<comment type="subcellular location">
    <subcellularLocation>
        <location evidence="1">Endomembrane system</location>
        <topology evidence="1">Multi-pass membrane protein</topology>
    </subcellularLocation>
</comment>
<dbReference type="RefSeq" id="WP_321543926.1">
    <property type="nucleotide sequence ID" value="NZ_JAXIVS010000001.1"/>
</dbReference>